<reference evidence="2" key="2">
    <citation type="submission" date="2020-10" db="UniProtKB">
        <authorList>
            <consortium name="WormBaseParasite"/>
        </authorList>
    </citation>
    <scope>IDENTIFICATION</scope>
</reference>
<dbReference type="AlphaFoldDB" id="A0A7E4WBL9"/>
<dbReference type="WBParaSite" id="Pan_g8766.t1">
    <property type="protein sequence ID" value="Pan_g8766.t1"/>
    <property type="gene ID" value="Pan_g8766"/>
</dbReference>
<organism evidence="1 2">
    <name type="scientific">Panagrellus redivivus</name>
    <name type="common">Microworm</name>
    <dbReference type="NCBI Taxonomy" id="6233"/>
    <lineage>
        <taxon>Eukaryota</taxon>
        <taxon>Metazoa</taxon>
        <taxon>Ecdysozoa</taxon>
        <taxon>Nematoda</taxon>
        <taxon>Chromadorea</taxon>
        <taxon>Rhabditida</taxon>
        <taxon>Tylenchina</taxon>
        <taxon>Panagrolaimomorpha</taxon>
        <taxon>Panagrolaimoidea</taxon>
        <taxon>Panagrolaimidae</taxon>
        <taxon>Panagrellus</taxon>
    </lineage>
</organism>
<proteinExistence type="predicted"/>
<keyword evidence="1" id="KW-1185">Reference proteome</keyword>
<evidence type="ECO:0000313" key="2">
    <source>
        <dbReference type="WBParaSite" id="Pan_g8766.t1"/>
    </source>
</evidence>
<protein>
    <submittedName>
        <fullName evidence="2">FBD domain-containing protein</fullName>
    </submittedName>
</protein>
<sequence length="116" mass="13107">MVNCMCLVQNTNTIHYIHILHLLGNALICDDKLNWFFGHLVSNNVKTAVNSADKVRCAPEIENFELSFGERLSNAVQAFMYRLLVNLGFAKGGEKGCLVAKGQLNWASDWWFNICK</sequence>
<name>A0A7E4WBL9_PANRE</name>
<reference evidence="1" key="1">
    <citation type="journal article" date="2013" name="Genetics">
        <title>The draft genome and transcriptome of Panagrellus redivivus are shaped by the harsh demands of a free-living lifestyle.</title>
        <authorList>
            <person name="Srinivasan J."/>
            <person name="Dillman A.R."/>
            <person name="Macchietto M.G."/>
            <person name="Heikkinen L."/>
            <person name="Lakso M."/>
            <person name="Fracchia K.M."/>
            <person name="Antoshechkin I."/>
            <person name="Mortazavi A."/>
            <person name="Wong G."/>
            <person name="Sternberg P.W."/>
        </authorList>
    </citation>
    <scope>NUCLEOTIDE SEQUENCE [LARGE SCALE GENOMIC DNA]</scope>
    <source>
        <strain evidence="1">MT8872</strain>
    </source>
</reference>
<evidence type="ECO:0000313" key="1">
    <source>
        <dbReference type="Proteomes" id="UP000492821"/>
    </source>
</evidence>
<accession>A0A7E4WBL9</accession>
<dbReference type="Proteomes" id="UP000492821">
    <property type="component" value="Unassembled WGS sequence"/>
</dbReference>